<sequence>MLKILIADDHALMREGIQMVLDRFDKKYQLTNTTNYEEVLQQINETPDFDLILLDLNMPGYKHFSGLEQVLSGAEKTPVIVLSASENPADMQQSIDLGAKGFVPKSASNEVLVAALELVLSGGIYIPPQLFNYSRNNENATQNSAALQPAITRRQKEVLALIAQGESNKEIGRTLGLSEGTVRTHVNAIFKLLNVNNRTQAGVKARTLDLL</sequence>
<dbReference type="SUPFAM" id="SSF46894">
    <property type="entry name" value="C-terminal effector domain of the bipartite response regulators"/>
    <property type="match status" value="1"/>
</dbReference>
<feature type="domain" description="Response regulatory" evidence="4">
    <location>
        <begin position="3"/>
        <end position="120"/>
    </location>
</feature>
<keyword evidence="1" id="KW-0597">Phosphoprotein</keyword>
<reference evidence="5" key="1">
    <citation type="submission" date="2018-06" db="EMBL/GenBank/DDBJ databases">
        <authorList>
            <person name="Zhirakovskaya E."/>
        </authorList>
    </citation>
    <scope>NUCLEOTIDE SEQUENCE</scope>
</reference>
<dbReference type="PRINTS" id="PR00038">
    <property type="entry name" value="HTHLUXR"/>
</dbReference>
<gene>
    <name evidence="5" type="ORF">MNBD_GAMMA06-938</name>
</gene>
<evidence type="ECO:0000313" key="5">
    <source>
        <dbReference type="EMBL" id="VAW51344.1"/>
    </source>
</evidence>
<evidence type="ECO:0000256" key="1">
    <source>
        <dbReference type="ARBA" id="ARBA00022553"/>
    </source>
</evidence>
<organism evidence="5">
    <name type="scientific">hydrothermal vent metagenome</name>
    <dbReference type="NCBI Taxonomy" id="652676"/>
    <lineage>
        <taxon>unclassified sequences</taxon>
        <taxon>metagenomes</taxon>
        <taxon>ecological metagenomes</taxon>
    </lineage>
</organism>
<dbReference type="PANTHER" id="PTHR45566">
    <property type="entry name" value="HTH-TYPE TRANSCRIPTIONAL REGULATOR YHJB-RELATED"/>
    <property type="match status" value="1"/>
</dbReference>
<dbReference type="InterPro" id="IPR058245">
    <property type="entry name" value="NreC/VraR/RcsB-like_REC"/>
</dbReference>
<dbReference type="InterPro" id="IPR016032">
    <property type="entry name" value="Sig_transdc_resp-reg_C-effctor"/>
</dbReference>
<dbReference type="PROSITE" id="PS50110">
    <property type="entry name" value="RESPONSE_REGULATORY"/>
    <property type="match status" value="1"/>
</dbReference>
<proteinExistence type="predicted"/>
<dbReference type="Pfam" id="PF00196">
    <property type="entry name" value="GerE"/>
    <property type="match status" value="1"/>
</dbReference>
<dbReference type="InterPro" id="IPR011006">
    <property type="entry name" value="CheY-like_superfamily"/>
</dbReference>
<dbReference type="GO" id="GO:0003677">
    <property type="term" value="F:DNA binding"/>
    <property type="evidence" value="ECO:0007669"/>
    <property type="project" value="UniProtKB-KW"/>
</dbReference>
<dbReference type="CDD" id="cd06170">
    <property type="entry name" value="LuxR_C_like"/>
    <property type="match status" value="1"/>
</dbReference>
<dbReference type="InterPro" id="IPR001789">
    <property type="entry name" value="Sig_transdc_resp-reg_receiver"/>
</dbReference>
<dbReference type="EMBL" id="UOFD01000028">
    <property type="protein sequence ID" value="VAW51344.1"/>
    <property type="molecule type" value="Genomic_DNA"/>
</dbReference>
<dbReference type="SUPFAM" id="SSF52172">
    <property type="entry name" value="CheY-like"/>
    <property type="match status" value="1"/>
</dbReference>
<dbReference type="SMART" id="SM00448">
    <property type="entry name" value="REC"/>
    <property type="match status" value="1"/>
</dbReference>
<dbReference type="Gene3D" id="3.40.50.2300">
    <property type="match status" value="1"/>
</dbReference>
<dbReference type="PANTHER" id="PTHR45566:SF1">
    <property type="entry name" value="HTH-TYPE TRANSCRIPTIONAL REGULATOR YHJB-RELATED"/>
    <property type="match status" value="1"/>
</dbReference>
<dbReference type="SMART" id="SM00421">
    <property type="entry name" value="HTH_LUXR"/>
    <property type="match status" value="1"/>
</dbReference>
<protein>
    <recommendedName>
        <fullName evidence="6">Two-component transcriptional response regulator, LuxR family</fullName>
    </recommendedName>
</protein>
<name>A0A3B0X5Y9_9ZZZZ</name>
<dbReference type="GO" id="GO:0006355">
    <property type="term" value="P:regulation of DNA-templated transcription"/>
    <property type="evidence" value="ECO:0007669"/>
    <property type="project" value="InterPro"/>
</dbReference>
<evidence type="ECO:0000256" key="2">
    <source>
        <dbReference type="ARBA" id="ARBA00023125"/>
    </source>
</evidence>
<dbReference type="InterPro" id="IPR000792">
    <property type="entry name" value="Tscrpt_reg_LuxR_C"/>
</dbReference>
<evidence type="ECO:0008006" key="6">
    <source>
        <dbReference type="Google" id="ProtNLM"/>
    </source>
</evidence>
<dbReference type="PROSITE" id="PS50043">
    <property type="entry name" value="HTH_LUXR_2"/>
    <property type="match status" value="1"/>
</dbReference>
<dbReference type="InterPro" id="IPR051015">
    <property type="entry name" value="EvgA-like"/>
</dbReference>
<evidence type="ECO:0000259" key="3">
    <source>
        <dbReference type="PROSITE" id="PS50043"/>
    </source>
</evidence>
<keyword evidence="2" id="KW-0238">DNA-binding</keyword>
<dbReference type="CDD" id="cd17535">
    <property type="entry name" value="REC_NarL-like"/>
    <property type="match status" value="1"/>
</dbReference>
<feature type="domain" description="HTH luxR-type" evidence="3">
    <location>
        <begin position="144"/>
        <end position="209"/>
    </location>
</feature>
<dbReference type="GO" id="GO:0000160">
    <property type="term" value="P:phosphorelay signal transduction system"/>
    <property type="evidence" value="ECO:0007669"/>
    <property type="project" value="InterPro"/>
</dbReference>
<evidence type="ECO:0000259" key="4">
    <source>
        <dbReference type="PROSITE" id="PS50110"/>
    </source>
</evidence>
<accession>A0A3B0X5Y9</accession>
<dbReference type="Pfam" id="PF00072">
    <property type="entry name" value="Response_reg"/>
    <property type="match status" value="1"/>
</dbReference>
<dbReference type="AlphaFoldDB" id="A0A3B0X5Y9"/>